<keyword evidence="12" id="KW-1185">Reference proteome</keyword>
<dbReference type="RefSeq" id="WP_053169798.1">
    <property type="nucleotide sequence ID" value="NZ_LFYT02000001.1"/>
</dbReference>
<proteinExistence type="inferred from homology"/>
<protein>
    <recommendedName>
        <fullName evidence="9">TRAP transporter small permease protein</fullName>
    </recommendedName>
</protein>
<keyword evidence="7 9" id="KW-0472">Membrane</keyword>
<feature type="transmembrane region" description="Helical" evidence="9">
    <location>
        <begin position="47"/>
        <end position="65"/>
    </location>
</feature>
<comment type="subcellular location">
    <subcellularLocation>
        <location evidence="1 9">Cell inner membrane</location>
        <topology evidence="1 9">Multi-pass membrane protein</topology>
    </subcellularLocation>
</comment>
<feature type="transmembrane region" description="Helical" evidence="9">
    <location>
        <begin position="86"/>
        <end position="107"/>
    </location>
</feature>
<evidence type="ECO:0000313" key="11">
    <source>
        <dbReference type="EMBL" id="PVE44459.1"/>
    </source>
</evidence>
<evidence type="ECO:0000256" key="3">
    <source>
        <dbReference type="ARBA" id="ARBA00022475"/>
    </source>
</evidence>
<dbReference type="GO" id="GO:0005886">
    <property type="term" value="C:plasma membrane"/>
    <property type="evidence" value="ECO:0007669"/>
    <property type="project" value="UniProtKB-SubCell"/>
</dbReference>
<evidence type="ECO:0000256" key="8">
    <source>
        <dbReference type="ARBA" id="ARBA00038436"/>
    </source>
</evidence>
<keyword evidence="2 9" id="KW-0813">Transport</keyword>
<dbReference type="InterPro" id="IPR007387">
    <property type="entry name" value="TRAP_DctQ"/>
</dbReference>
<gene>
    <name evidence="11" type="ORF">H663_000065</name>
</gene>
<dbReference type="STRING" id="1293045.H663_03215"/>
<evidence type="ECO:0000256" key="5">
    <source>
        <dbReference type="ARBA" id="ARBA00022692"/>
    </source>
</evidence>
<accession>A0A2T7UIF8</accession>
<keyword evidence="3" id="KW-1003">Cell membrane</keyword>
<evidence type="ECO:0000256" key="4">
    <source>
        <dbReference type="ARBA" id="ARBA00022519"/>
    </source>
</evidence>
<feature type="transmembrane region" description="Helical" evidence="9">
    <location>
        <begin position="12"/>
        <end position="35"/>
    </location>
</feature>
<keyword evidence="6 9" id="KW-1133">Transmembrane helix</keyword>
<comment type="similarity">
    <text evidence="8 9">Belongs to the TRAP transporter small permease family.</text>
</comment>
<keyword evidence="5 9" id="KW-0812">Transmembrane</keyword>
<evidence type="ECO:0000256" key="1">
    <source>
        <dbReference type="ARBA" id="ARBA00004429"/>
    </source>
</evidence>
<dbReference type="Proteomes" id="UP000037507">
    <property type="component" value="Unassembled WGS sequence"/>
</dbReference>
<evidence type="ECO:0000259" key="10">
    <source>
        <dbReference type="Pfam" id="PF04290"/>
    </source>
</evidence>
<comment type="subunit">
    <text evidence="9">The complex comprises the extracytoplasmic solute receptor protein and the two transmembrane proteins.</text>
</comment>
<evidence type="ECO:0000256" key="2">
    <source>
        <dbReference type="ARBA" id="ARBA00022448"/>
    </source>
</evidence>
<comment type="caution">
    <text evidence="11">The sequence shown here is derived from an EMBL/GenBank/DDBJ whole genome shotgun (WGS) entry which is preliminary data.</text>
</comment>
<organism evidence="11 12">
    <name type="scientific">Limnohabitans planktonicus II-D5</name>
    <dbReference type="NCBI Taxonomy" id="1293045"/>
    <lineage>
        <taxon>Bacteria</taxon>
        <taxon>Pseudomonadati</taxon>
        <taxon>Pseudomonadota</taxon>
        <taxon>Betaproteobacteria</taxon>
        <taxon>Burkholderiales</taxon>
        <taxon>Comamonadaceae</taxon>
        <taxon>Limnohabitans</taxon>
    </lineage>
</organism>
<reference evidence="11" key="1">
    <citation type="submission" date="2017-04" db="EMBL/GenBank/DDBJ databases">
        <title>Unexpected and diverse lifestyles within the genus Limnohabitans.</title>
        <authorList>
            <person name="Kasalicky V."/>
            <person name="Mehrshad M."/>
            <person name="Andrei S.-A."/>
            <person name="Salcher M."/>
            <person name="Kratochvilova H."/>
            <person name="Simek K."/>
            <person name="Ghai R."/>
        </authorList>
    </citation>
    <scope>NUCLEOTIDE SEQUENCE [LARGE SCALE GENOMIC DNA]</scope>
    <source>
        <strain evidence="11">II-D5</strain>
    </source>
</reference>
<dbReference type="PANTHER" id="PTHR35011:SF2">
    <property type="entry name" value="2,3-DIKETO-L-GULONATE TRAP TRANSPORTER SMALL PERMEASE PROTEIN YIAM"/>
    <property type="match status" value="1"/>
</dbReference>
<evidence type="ECO:0000313" key="12">
    <source>
        <dbReference type="Proteomes" id="UP000037507"/>
    </source>
</evidence>
<feature type="transmembrane region" description="Helical" evidence="9">
    <location>
        <begin position="127"/>
        <end position="145"/>
    </location>
</feature>
<dbReference type="InterPro" id="IPR055348">
    <property type="entry name" value="DctQ"/>
</dbReference>
<dbReference type="Pfam" id="PF04290">
    <property type="entry name" value="DctQ"/>
    <property type="match status" value="1"/>
</dbReference>
<feature type="domain" description="Tripartite ATP-independent periplasmic transporters DctQ component" evidence="10">
    <location>
        <begin position="23"/>
        <end position="152"/>
    </location>
</feature>
<dbReference type="EMBL" id="LFYT02000001">
    <property type="protein sequence ID" value="PVE44459.1"/>
    <property type="molecule type" value="Genomic_DNA"/>
</dbReference>
<comment type="function">
    <text evidence="9">Part of the tripartite ATP-independent periplasmic (TRAP) transport system.</text>
</comment>
<dbReference type="OrthoDB" id="9791324at2"/>
<evidence type="ECO:0000256" key="9">
    <source>
        <dbReference type="RuleBase" id="RU369079"/>
    </source>
</evidence>
<name>A0A2T7UIF8_9BURK</name>
<dbReference type="PANTHER" id="PTHR35011">
    <property type="entry name" value="2,3-DIKETO-L-GULONATE TRAP TRANSPORTER SMALL PERMEASE PROTEIN YIAM"/>
    <property type="match status" value="1"/>
</dbReference>
<dbReference type="GO" id="GO:0015740">
    <property type="term" value="P:C4-dicarboxylate transport"/>
    <property type="evidence" value="ECO:0007669"/>
    <property type="project" value="TreeGrafter"/>
</dbReference>
<keyword evidence="4 9" id="KW-0997">Cell inner membrane</keyword>
<evidence type="ECO:0000256" key="7">
    <source>
        <dbReference type="ARBA" id="ARBA00023136"/>
    </source>
</evidence>
<dbReference type="GO" id="GO:0022857">
    <property type="term" value="F:transmembrane transporter activity"/>
    <property type="evidence" value="ECO:0007669"/>
    <property type="project" value="UniProtKB-UniRule"/>
</dbReference>
<evidence type="ECO:0000256" key="6">
    <source>
        <dbReference type="ARBA" id="ARBA00022989"/>
    </source>
</evidence>
<dbReference type="AlphaFoldDB" id="A0A2T7UIF8"/>
<sequence>MKKINDLFFKLAELTLVIMLSAMVIMVFGNVVLRYGFNDGIISSEELSRFLFIWITFLGAIVTMRENGHLGLDSIVRKLSLRGKKIAFAVSNVLMLGCCALMFYGTLKQHGINASTRSAVTEIPMSWVYGVGYITSVAMGLMILGKLVQLAKGNFEETDLIQVQDSEEVAIAHTQGATK</sequence>